<keyword evidence="6 7" id="KW-0511">Multifunctional enzyme</keyword>
<dbReference type="GO" id="GO:0008081">
    <property type="term" value="F:phosphoric diester hydrolase activity"/>
    <property type="evidence" value="ECO:0007669"/>
    <property type="project" value="UniProtKB-UniRule"/>
</dbReference>
<keyword evidence="4 7" id="KW-0378">Hydrolase</keyword>
<dbReference type="SMART" id="SM00471">
    <property type="entry name" value="HDc"/>
    <property type="match status" value="1"/>
</dbReference>
<reference evidence="10" key="1">
    <citation type="submission" date="2020-07" db="EMBL/GenBank/DDBJ databases">
        <title>Huge and variable diversity of episymbiotic CPR bacteria and DPANN archaea in groundwater ecosystems.</title>
        <authorList>
            <person name="He C.Y."/>
            <person name="Keren R."/>
            <person name="Whittaker M."/>
            <person name="Farag I.F."/>
            <person name="Doudna J."/>
            <person name="Cate J.H.D."/>
            <person name="Banfield J.F."/>
        </authorList>
    </citation>
    <scope>NUCLEOTIDE SEQUENCE</scope>
    <source>
        <strain evidence="10">NC_groundwater_763_Ag_S-0.2um_68_21</strain>
    </source>
</reference>
<evidence type="ECO:0000256" key="2">
    <source>
        <dbReference type="ARBA" id="ARBA00022695"/>
    </source>
</evidence>
<comment type="domain">
    <text evidence="7">Has four distinct domains: an N-terminal nucleotidyltransferase (NT) domain responsible for UTase activity, a central HD domain that encodes UR activity, and two C-terminal ACT domains that seem to have a role in glutamine sensing.</text>
</comment>
<dbReference type="InterPro" id="IPR045865">
    <property type="entry name" value="ACT-like_dom_sf"/>
</dbReference>
<evidence type="ECO:0000256" key="7">
    <source>
        <dbReference type="HAMAP-Rule" id="MF_00277"/>
    </source>
</evidence>
<dbReference type="HAMAP" id="MF_00277">
    <property type="entry name" value="PII_uridylyl_transf"/>
    <property type="match status" value="1"/>
</dbReference>
<dbReference type="SUPFAM" id="SSF81301">
    <property type="entry name" value="Nucleotidyltransferase"/>
    <property type="match status" value="1"/>
</dbReference>
<dbReference type="GO" id="GO:0008773">
    <property type="term" value="F:[protein-PII] uridylyltransferase activity"/>
    <property type="evidence" value="ECO:0007669"/>
    <property type="project" value="UniProtKB-UniRule"/>
</dbReference>
<dbReference type="InterPro" id="IPR006674">
    <property type="entry name" value="HD_domain"/>
</dbReference>
<comment type="caution">
    <text evidence="10">The sequence shown here is derived from an EMBL/GenBank/DDBJ whole genome shotgun (WGS) entry which is preliminary data.</text>
</comment>
<evidence type="ECO:0000259" key="9">
    <source>
        <dbReference type="PROSITE" id="PS51831"/>
    </source>
</evidence>
<comment type="cofactor">
    <cofactor evidence="7">
        <name>Mg(2+)</name>
        <dbReference type="ChEBI" id="CHEBI:18420"/>
    </cofactor>
</comment>
<dbReference type="Pfam" id="PF01842">
    <property type="entry name" value="ACT"/>
    <property type="match status" value="1"/>
</dbReference>
<organism evidence="10 11">
    <name type="scientific">Tectimicrobiota bacterium</name>
    <dbReference type="NCBI Taxonomy" id="2528274"/>
    <lineage>
        <taxon>Bacteria</taxon>
        <taxon>Pseudomonadati</taxon>
        <taxon>Nitrospinota/Tectimicrobiota group</taxon>
        <taxon>Candidatus Tectimicrobiota</taxon>
    </lineage>
</organism>
<evidence type="ECO:0000256" key="3">
    <source>
        <dbReference type="ARBA" id="ARBA00022737"/>
    </source>
</evidence>
<dbReference type="InterPro" id="IPR043519">
    <property type="entry name" value="NT_sf"/>
</dbReference>
<feature type="domain" description="ACT" evidence="8">
    <location>
        <begin position="813"/>
        <end position="888"/>
    </location>
</feature>
<dbReference type="EMBL" id="JACPUR010000041">
    <property type="protein sequence ID" value="MBI3129625.1"/>
    <property type="molecule type" value="Genomic_DNA"/>
</dbReference>
<dbReference type="SUPFAM" id="SSF55021">
    <property type="entry name" value="ACT-like"/>
    <property type="match status" value="2"/>
</dbReference>
<keyword evidence="3" id="KW-0677">Repeat</keyword>
<dbReference type="InterPro" id="IPR003607">
    <property type="entry name" value="HD/PDEase_dom"/>
</dbReference>
<name>A0A932MPD3_UNCTE</name>
<dbReference type="Gene3D" id="3.30.70.260">
    <property type="match status" value="1"/>
</dbReference>
<comment type="similarity">
    <text evidence="7">Belongs to the GlnD family.</text>
</comment>
<comment type="function">
    <text evidence="7">Modifies, by uridylylation and deuridylylation, the PII regulatory proteins (GlnB and homologs), in response to the nitrogen status of the cell that GlnD senses through the glutamine level. Under low glutamine levels, catalyzes the conversion of the PII proteins and UTP to PII-UMP and PPi, while under higher glutamine levels, GlnD hydrolyzes PII-UMP to PII and UMP (deuridylylation). Thus, controls uridylylation state and activity of the PII proteins, and plays an important role in the regulation of nitrogen metabolism.</text>
</comment>
<dbReference type="InterPro" id="IPR002912">
    <property type="entry name" value="ACT_dom"/>
</dbReference>
<proteinExistence type="inferred from homology"/>
<feature type="domain" description="HD" evidence="9">
    <location>
        <begin position="458"/>
        <end position="579"/>
    </location>
</feature>
<dbReference type="PANTHER" id="PTHR47320:SF1">
    <property type="entry name" value="BIFUNCTIONAL URIDYLYLTRANSFERASE_URIDYLYL-REMOVING ENZYME"/>
    <property type="match status" value="1"/>
</dbReference>
<dbReference type="Gene3D" id="3.30.460.10">
    <property type="entry name" value="Beta Polymerase, domain 2"/>
    <property type="match status" value="1"/>
</dbReference>
<dbReference type="CDD" id="cd04900">
    <property type="entry name" value="ACT_UUR-like_1"/>
    <property type="match status" value="1"/>
</dbReference>
<comment type="catalytic activity">
    <reaction evidence="7">
        <text>[protein-PII]-L-tyrosine + UTP = [protein-PII]-uridylyl-L-tyrosine + diphosphate</text>
        <dbReference type="Rhea" id="RHEA:13673"/>
        <dbReference type="Rhea" id="RHEA-COMP:12147"/>
        <dbReference type="Rhea" id="RHEA-COMP:12148"/>
        <dbReference type="ChEBI" id="CHEBI:33019"/>
        <dbReference type="ChEBI" id="CHEBI:46398"/>
        <dbReference type="ChEBI" id="CHEBI:46858"/>
        <dbReference type="ChEBI" id="CHEBI:90602"/>
        <dbReference type="EC" id="2.7.7.59"/>
    </reaction>
</comment>
<dbReference type="CDD" id="cd04899">
    <property type="entry name" value="ACT_ACR-UUR-like_2"/>
    <property type="match status" value="1"/>
</dbReference>
<feature type="region of interest" description="Uridylyltransferase" evidence="7">
    <location>
        <begin position="1"/>
        <end position="339"/>
    </location>
</feature>
<keyword evidence="5 7" id="KW-0460">Magnesium</keyword>
<dbReference type="PROSITE" id="PS51671">
    <property type="entry name" value="ACT"/>
    <property type="match status" value="2"/>
</dbReference>
<evidence type="ECO:0000256" key="1">
    <source>
        <dbReference type="ARBA" id="ARBA00022679"/>
    </source>
</evidence>
<keyword evidence="1 7" id="KW-0808">Transferase</keyword>
<dbReference type="AlphaFoldDB" id="A0A932MPD3"/>
<evidence type="ECO:0000313" key="10">
    <source>
        <dbReference type="EMBL" id="MBI3129625.1"/>
    </source>
</evidence>
<dbReference type="SUPFAM" id="SSF81593">
    <property type="entry name" value="Nucleotidyltransferase substrate binding subunit/domain"/>
    <property type="match status" value="1"/>
</dbReference>
<evidence type="ECO:0000256" key="6">
    <source>
        <dbReference type="ARBA" id="ARBA00023268"/>
    </source>
</evidence>
<dbReference type="Gene3D" id="1.10.3090.10">
    <property type="entry name" value="cca-adding enzyme, domain 2"/>
    <property type="match status" value="1"/>
</dbReference>
<dbReference type="PIRSF" id="PIRSF006288">
    <property type="entry name" value="PII_uridyltransf"/>
    <property type="match status" value="1"/>
</dbReference>
<comment type="activity regulation">
    <text evidence="7">Uridylyltransferase (UTase) activity is inhibited by glutamine, while glutamine activates uridylyl-removing (UR) activity.</text>
</comment>
<dbReference type="PROSITE" id="PS51831">
    <property type="entry name" value="HD"/>
    <property type="match status" value="1"/>
</dbReference>
<dbReference type="Proteomes" id="UP000782312">
    <property type="component" value="Unassembled WGS sequence"/>
</dbReference>
<feature type="domain" description="ACT" evidence="8">
    <location>
        <begin position="700"/>
        <end position="776"/>
    </location>
</feature>
<dbReference type="EC" id="3.1.4.-" evidence="7"/>
<gene>
    <name evidence="7 10" type="primary">glnD</name>
    <name evidence="10" type="ORF">HYZ11_18605</name>
</gene>
<dbReference type="Pfam" id="PF08335">
    <property type="entry name" value="GlnD_UR_UTase"/>
    <property type="match status" value="1"/>
</dbReference>
<comment type="catalytic activity">
    <reaction evidence="7">
        <text>[protein-PII]-uridylyl-L-tyrosine + H2O = [protein-PII]-L-tyrosine + UMP + H(+)</text>
        <dbReference type="Rhea" id="RHEA:48600"/>
        <dbReference type="Rhea" id="RHEA-COMP:12147"/>
        <dbReference type="Rhea" id="RHEA-COMP:12148"/>
        <dbReference type="ChEBI" id="CHEBI:15377"/>
        <dbReference type="ChEBI" id="CHEBI:15378"/>
        <dbReference type="ChEBI" id="CHEBI:46858"/>
        <dbReference type="ChEBI" id="CHEBI:57865"/>
        <dbReference type="ChEBI" id="CHEBI:90602"/>
    </reaction>
</comment>
<evidence type="ECO:0000256" key="4">
    <source>
        <dbReference type="ARBA" id="ARBA00022801"/>
    </source>
</evidence>
<dbReference type="CDD" id="cd05401">
    <property type="entry name" value="NT_GlnE_GlnD_like"/>
    <property type="match status" value="1"/>
</dbReference>
<dbReference type="Gene3D" id="1.20.120.330">
    <property type="entry name" value="Nucleotidyltransferases domain 2"/>
    <property type="match status" value="1"/>
</dbReference>
<dbReference type="GO" id="GO:0006808">
    <property type="term" value="P:regulation of nitrogen utilization"/>
    <property type="evidence" value="ECO:0007669"/>
    <property type="project" value="UniProtKB-UniRule"/>
</dbReference>
<dbReference type="InterPro" id="IPR010043">
    <property type="entry name" value="UTase/UR"/>
</dbReference>
<protein>
    <recommendedName>
        <fullName evidence="7">Bifunctional uridylyltransferase/uridylyl-removing enzyme</fullName>
        <shortName evidence="7">UTase/UR</shortName>
    </recommendedName>
    <alternativeName>
        <fullName evidence="7">Bifunctional [protein-PII] modification enzyme</fullName>
    </alternativeName>
    <alternativeName>
        <fullName evidence="7">Bifunctional nitrogen sensor protein</fullName>
    </alternativeName>
    <domain>
        <recommendedName>
            <fullName evidence="7">[Protein-PII] uridylyltransferase</fullName>
            <shortName evidence="7">PII uridylyltransferase</shortName>
            <shortName evidence="7">UTase</shortName>
            <ecNumber evidence="7">2.7.7.59</ecNumber>
        </recommendedName>
    </domain>
    <domain>
        <recommendedName>
            <fullName evidence="7">[Protein-PII]-UMP uridylyl-removing enzyme</fullName>
            <shortName evidence="7">UR</shortName>
            <ecNumber evidence="7">3.1.4.-</ecNumber>
        </recommendedName>
    </domain>
</protein>
<sequence length="892" mass="100586">MPAVGRWERGAFLRQLKDQHAAGNSLIVQSHREGAGGLSLCAARASLMDAILKQVWEHAVRAEAPSAGGEGPSCALLAIGGYGRAELSPASDIDLLFVLPKRSAGVSRFVRAVLYLLWDAGLIIGHSARTIAECLRIARDDYQSETSMLEHRLVAGSEAVHADFSRRFASHLERVGKTSHLKRRLVERTERYRSWDPSVYVQEPNVKENAGGLRDFHAVLWLSRVFGAKGFGELRERGWIPEEECRSARDAYDFLLRLRAQLHIQAGSKNDMLTFAAQTEAAPALGYEDTESAMAGESLMRDYFMRARALHTFCRDFFEVLEEQIRQRRWVNRRPRIEPIEGGLALQEYHTLVLQNGGKDVLARPQGLMGVFEAQYRFGCRLSPELRAFVRRNLDTVDERFRTSPEVRESFFRILDGKAGVARVVHEMHALGFLGRYIPEFEPLTCFVQYDHYHRYTADEHTLLTLANLDGLAYTKELPLQNLAHIHREMERTHILRLALLFHDIGKARGPRHVHKSAAALPEIIPRLGIPADEGRVIEFLVVNHMEMCYTAERRDIEDPALIQRFAEKMGTVEQLRMLYLLTYADVSSVAPGIWNEWRGTLHHDLYRKTLRLLESGEELHRKRQADEVGEQVVLEARAAAIRVAPAVIRQHVEGMPERYRAGTPPQEILRHIQLAQRLGSEAVSCVVDVTHRRRLGNTLLTIVCRDRLGLFAMIAGTLAGFDLSILDAKVYTRADGLVVDSFQVVDAEGKVVADPALWQRFGEVMDDLLAGRTTLDEVLDKNRRFLRLKQRVHFDLPTVVGFDLMASEDATVLEVITPDRHGLLARIARLLAAEGVSISRAKISTEGPRAVDAFYVTDAEGRKVEDTERLRELCDLLTSLLSEDRSRAAVA</sequence>
<keyword evidence="2 7" id="KW-0548">Nucleotidyltransferase</keyword>
<accession>A0A932MPD3</accession>
<evidence type="ECO:0000256" key="5">
    <source>
        <dbReference type="ARBA" id="ARBA00022842"/>
    </source>
</evidence>
<dbReference type="SUPFAM" id="SSF81891">
    <property type="entry name" value="Poly A polymerase C-terminal region-like"/>
    <property type="match status" value="1"/>
</dbReference>
<dbReference type="InterPro" id="IPR013546">
    <property type="entry name" value="PII_UdlTrfase/GS_AdlTrfase"/>
</dbReference>
<dbReference type="PANTHER" id="PTHR47320">
    <property type="entry name" value="BIFUNCTIONAL URIDYLYLTRANSFERASE/URIDYLYL-REMOVING ENZYME"/>
    <property type="match status" value="1"/>
</dbReference>
<comment type="caution">
    <text evidence="7">Lacks conserved residue(s) required for the propagation of feature annotation.</text>
</comment>
<evidence type="ECO:0000313" key="11">
    <source>
        <dbReference type="Proteomes" id="UP000782312"/>
    </source>
</evidence>
<dbReference type="EC" id="2.7.7.59" evidence="7"/>
<evidence type="ECO:0000259" key="8">
    <source>
        <dbReference type="PROSITE" id="PS51671"/>
    </source>
</evidence>
<dbReference type="NCBIfam" id="TIGR01693">
    <property type="entry name" value="UTase_glnD"/>
    <property type="match status" value="1"/>
</dbReference>